<dbReference type="InterPro" id="IPR022627">
    <property type="entry name" value="DUF3502"/>
</dbReference>
<dbReference type="PANTHER" id="PTHR43649">
    <property type="entry name" value="ARABINOSE-BINDING PROTEIN-RELATED"/>
    <property type="match status" value="1"/>
</dbReference>
<reference evidence="4 5" key="1">
    <citation type="submission" date="2020-08" db="EMBL/GenBank/DDBJ databases">
        <title>Draft genome sequencing of an Anaerocolumna strain isolated from anoxic soil subjected to BSD treatment.</title>
        <authorList>
            <person name="Uek A."/>
            <person name="Tonouchi A."/>
        </authorList>
    </citation>
    <scope>NUCLEOTIDE SEQUENCE [LARGE SCALE GENOMIC DNA]</scope>
    <source>
        <strain evidence="4 5">CTTW</strain>
    </source>
</reference>
<dbReference type="RefSeq" id="WP_185256442.1">
    <property type="nucleotide sequence ID" value="NZ_AP023368.1"/>
</dbReference>
<sequence length="547" mass="59622">MKKVVSIILTLVLVFSLAACGNKENKNTSSNAGSTNQSTNSGTNNGGTDAAATNAATDTAATPDISEPVTIKWYLTGSDVKNDKDVLEKANAYLKEKLNVTLEPIWGTWGDYDNNAVLAINGGDDVDIYFTSSWSADEYNAFAKKGAWVRLDNPDNNLIEKYAPDLWKALPTVLTDGAKINGSDGLGVYAVPGYKDIATQNCWDINVPLLQKYGYTVDDIKNTDYYGFGDILKKVKEGEGADFYPLLVEGAVLERMVDNSIIVTGDAGTNNLLSYYINPTDPSQPGSYGNKILSKFETPEYKKFVEKTREYFSAGYIDPAMGNANQANDTRTAKQLSGQYLIGTQSYSLGYEVQASSERKFKVEMVPCTPAYVDTTSSQGAMMAISTSSKNPERAMMFLNLLNTDPTLFTLLDYGIEGTHYTLKDGKVAFTDTRAEYKPWTNGMGNITQLPPLDGQDANFWDNFKSYYGSAKSIPALGWAFDPANVETELGSLANVAAEYALSLNTGTVDPATELPKFIQKLKDNGIDKVVDEANKQLTDYLAAKGK</sequence>
<organism evidence="4 5">
    <name type="scientific">Anaerocolumna chitinilytica</name>
    <dbReference type="NCBI Taxonomy" id="1727145"/>
    <lineage>
        <taxon>Bacteria</taxon>
        <taxon>Bacillati</taxon>
        <taxon>Bacillota</taxon>
        <taxon>Clostridia</taxon>
        <taxon>Lachnospirales</taxon>
        <taxon>Lachnospiraceae</taxon>
        <taxon>Anaerocolumna</taxon>
    </lineage>
</organism>
<gene>
    <name evidence="4" type="ORF">bsdcttw_38430</name>
</gene>
<evidence type="ECO:0000259" key="3">
    <source>
        <dbReference type="Pfam" id="PF12010"/>
    </source>
</evidence>
<dbReference type="PROSITE" id="PS51257">
    <property type="entry name" value="PROKAR_LIPOPROTEIN"/>
    <property type="match status" value="1"/>
</dbReference>
<feature type="compositionally biased region" description="Low complexity" evidence="1">
    <location>
        <begin position="27"/>
        <end position="51"/>
    </location>
</feature>
<accession>A0A7I8DR95</accession>
<dbReference type="Gene3D" id="3.40.190.10">
    <property type="entry name" value="Periplasmic binding protein-like II"/>
    <property type="match status" value="2"/>
</dbReference>
<feature type="region of interest" description="Disordered" evidence="1">
    <location>
        <begin position="25"/>
        <end position="51"/>
    </location>
</feature>
<dbReference type="EMBL" id="AP023368">
    <property type="protein sequence ID" value="BCK00803.1"/>
    <property type="molecule type" value="Genomic_DNA"/>
</dbReference>
<feature type="domain" description="DUF3502" evidence="3">
    <location>
        <begin position="475"/>
        <end position="543"/>
    </location>
</feature>
<dbReference type="PANTHER" id="PTHR43649:SF17">
    <property type="entry name" value="ABC TRANSPORTER SOLUTE BINDING PROTEIN-SUGAR TRANSPORT"/>
    <property type="match status" value="1"/>
</dbReference>
<dbReference type="KEGG" id="acht:bsdcttw_38430"/>
<dbReference type="Pfam" id="PF12010">
    <property type="entry name" value="DUF3502"/>
    <property type="match status" value="1"/>
</dbReference>
<dbReference type="InterPro" id="IPR050490">
    <property type="entry name" value="Bact_solute-bd_prot1"/>
</dbReference>
<reference evidence="4 5" key="2">
    <citation type="submission" date="2020-08" db="EMBL/GenBank/DDBJ databases">
        <authorList>
            <person name="Ueki A."/>
            <person name="Tonouchi A."/>
        </authorList>
    </citation>
    <scope>NUCLEOTIDE SEQUENCE [LARGE SCALE GENOMIC DNA]</scope>
    <source>
        <strain evidence="4 5">CTTW</strain>
    </source>
</reference>
<feature type="chain" id="PRO_5038940623" evidence="2">
    <location>
        <begin position="19"/>
        <end position="547"/>
    </location>
</feature>
<protein>
    <submittedName>
        <fullName evidence="4">ABC transporter substrate-binding protein</fullName>
    </submittedName>
</protein>
<dbReference type="SUPFAM" id="SSF53850">
    <property type="entry name" value="Periplasmic binding protein-like II"/>
    <property type="match status" value="1"/>
</dbReference>
<dbReference type="AlphaFoldDB" id="A0A7I8DR95"/>
<evidence type="ECO:0000256" key="1">
    <source>
        <dbReference type="SAM" id="MobiDB-lite"/>
    </source>
</evidence>
<name>A0A7I8DR95_9FIRM</name>
<feature type="signal peptide" evidence="2">
    <location>
        <begin position="1"/>
        <end position="18"/>
    </location>
</feature>
<evidence type="ECO:0000313" key="5">
    <source>
        <dbReference type="Proteomes" id="UP000515703"/>
    </source>
</evidence>
<evidence type="ECO:0000313" key="4">
    <source>
        <dbReference type="EMBL" id="BCK00803.1"/>
    </source>
</evidence>
<evidence type="ECO:0000256" key="2">
    <source>
        <dbReference type="SAM" id="SignalP"/>
    </source>
</evidence>
<proteinExistence type="predicted"/>
<keyword evidence="5" id="KW-1185">Reference proteome</keyword>
<dbReference type="Proteomes" id="UP000515703">
    <property type="component" value="Chromosome"/>
</dbReference>
<keyword evidence="2" id="KW-0732">Signal</keyword>